<evidence type="ECO:0000256" key="3">
    <source>
        <dbReference type="PROSITE-ProRule" id="PRU00703"/>
    </source>
</evidence>
<evidence type="ECO:0000256" key="2">
    <source>
        <dbReference type="ARBA" id="ARBA00023122"/>
    </source>
</evidence>
<dbReference type="InterPro" id="IPR046342">
    <property type="entry name" value="CBS_dom_sf"/>
</dbReference>
<evidence type="ECO:0000259" key="4">
    <source>
        <dbReference type="PROSITE" id="PS51371"/>
    </source>
</evidence>
<accession>A0A3P3XUR2</accession>
<dbReference type="PROSITE" id="PS51371">
    <property type="entry name" value="CBS"/>
    <property type="match status" value="2"/>
</dbReference>
<dbReference type="SMART" id="SM01091">
    <property type="entry name" value="CorC_HlyC"/>
    <property type="match status" value="1"/>
</dbReference>
<dbReference type="FunFam" id="3.10.580.10:FF:000002">
    <property type="entry name" value="Magnesium/cobalt efflux protein CorC"/>
    <property type="match status" value="1"/>
</dbReference>
<dbReference type="Gene3D" id="3.10.580.10">
    <property type="entry name" value="CBS-domain"/>
    <property type="match status" value="1"/>
</dbReference>
<dbReference type="CDD" id="cd04590">
    <property type="entry name" value="CBS_pair_CorC_HlyC_assoc"/>
    <property type="match status" value="1"/>
</dbReference>
<dbReference type="AlphaFoldDB" id="A0A3P3XUR2"/>
<dbReference type="PANTHER" id="PTHR22777:SF17">
    <property type="entry name" value="UPF0053 PROTEIN SLL0260"/>
    <property type="match status" value="1"/>
</dbReference>
<dbReference type="PANTHER" id="PTHR22777">
    <property type="entry name" value="HEMOLYSIN-RELATED"/>
    <property type="match status" value="1"/>
</dbReference>
<dbReference type="GO" id="GO:0005886">
    <property type="term" value="C:plasma membrane"/>
    <property type="evidence" value="ECO:0007669"/>
    <property type="project" value="TreeGrafter"/>
</dbReference>
<dbReference type="Gene3D" id="3.30.465.10">
    <property type="match status" value="1"/>
</dbReference>
<dbReference type="InterPro" id="IPR036318">
    <property type="entry name" value="FAD-bd_PCMH-like_sf"/>
</dbReference>
<evidence type="ECO:0000256" key="1">
    <source>
        <dbReference type="ARBA" id="ARBA00022737"/>
    </source>
</evidence>
<reference evidence="5" key="1">
    <citation type="submission" date="2017-02" db="EMBL/GenBank/DDBJ databases">
        <authorList>
            <person name="Regsiter A."/>
            <person name="William W."/>
        </authorList>
    </citation>
    <scope>NUCLEOTIDE SEQUENCE</scope>
    <source>
        <strain evidence="5">BdmA 4</strain>
    </source>
</reference>
<dbReference type="Pfam" id="PF03471">
    <property type="entry name" value="CorC_HlyC"/>
    <property type="match status" value="1"/>
</dbReference>
<dbReference type="Pfam" id="PF00571">
    <property type="entry name" value="CBS"/>
    <property type="match status" value="2"/>
</dbReference>
<dbReference type="InterPro" id="IPR005170">
    <property type="entry name" value="Transptr-assoc_dom"/>
</dbReference>
<dbReference type="InterPro" id="IPR016169">
    <property type="entry name" value="FAD-bd_PCMH_sub2"/>
</dbReference>
<organism evidence="5">
    <name type="scientific">uncultured spirochete</name>
    <dbReference type="NCBI Taxonomy" id="156406"/>
    <lineage>
        <taxon>Bacteria</taxon>
        <taxon>Pseudomonadati</taxon>
        <taxon>Spirochaetota</taxon>
        <taxon>Spirochaetia</taxon>
        <taxon>Spirochaetales</taxon>
        <taxon>environmental samples</taxon>
    </lineage>
</organism>
<evidence type="ECO:0000313" key="5">
    <source>
        <dbReference type="EMBL" id="SLM19824.1"/>
    </source>
</evidence>
<dbReference type="SUPFAM" id="SSF54631">
    <property type="entry name" value="CBS-domain pair"/>
    <property type="match status" value="1"/>
</dbReference>
<dbReference type="SUPFAM" id="SSF56176">
    <property type="entry name" value="FAD-binding/transporter-associated domain-like"/>
    <property type="match status" value="1"/>
</dbReference>
<dbReference type="GO" id="GO:0050660">
    <property type="term" value="F:flavin adenine dinucleotide binding"/>
    <property type="evidence" value="ECO:0007669"/>
    <property type="project" value="InterPro"/>
</dbReference>
<sequence>MSLFTQFFGARTKTDLPQDESVEEQREMIEGVEHLPEKIVRDVMVPRTDTVCVEDTTTIDEILATLVESGHSRIPVYSGTIDNIVGILYAKDVLAALVKKEPLELKSLMRPPYFVPETKRIDTLLKEFRRRHVHIAIAVDEYGGTAGIISLEDIIEEIVGEIQDEFDEEAEQIVKIGENAWRCDARIRLEDINETIGSQLPSGEYDSLAGYVFDLFERIPSAGEQVTAGDLQFSVEAMEGHRLITIRIDRIDISENDEHGEHVSIS</sequence>
<dbReference type="SMART" id="SM00116">
    <property type="entry name" value="CBS"/>
    <property type="match status" value="2"/>
</dbReference>
<proteinExistence type="predicted"/>
<keyword evidence="2 3" id="KW-0129">CBS domain</keyword>
<keyword evidence="1" id="KW-0677">Repeat</keyword>
<gene>
    <name evidence="5" type="ORF">SPIRO4BDMA_70248</name>
</gene>
<dbReference type="InterPro" id="IPR044751">
    <property type="entry name" value="Ion_transp-like_CBS"/>
</dbReference>
<feature type="domain" description="CBS" evidence="4">
    <location>
        <begin position="44"/>
        <end position="105"/>
    </location>
</feature>
<name>A0A3P3XUR2_9SPIR</name>
<dbReference type="InterPro" id="IPR000644">
    <property type="entry name" value="CBS_dom"/>
</dbReference>
<protein>
    <recommendedName>
        <fullName evidence="4">CBS domain-containing protein</fullName>
    </recommendedName>
</protein>
<dbReference type="EMBL" id="FWDO01000007">
    <property type="protein sequence ID" value="SLM19824.1"/>
    <property type="molecule type" value="Genomic_DNA"/>
</dbReference>
<feature type="domain" description="CBS" evidence="4">
    <location>
        <begin position="108"/>
        <end position="165"/>
    </location>
</feature>